<reference evidence="9 10" key="1">
    <citation type="submission" date="2020-08" db="EMBL/GenBank/DDBJ databases">
        <title>Cohnella phylogeny.</title>
        <authorList>
            <person name="Dunlap C."/>
        </authorList>
    </citation>
    <scope>NUCLEOTIDE SEQUENCE [LARGE SCALE GENOMIC DNA]</scope>
    <source>
        <strain evidence="9 10">DSM 28246</strain>
    </source>
</reference>
<name>A0A7X0VEW1_9BACL</name>
<evidence type="ECO:0000256" key="4">
    <source>
        <dbReference type="ARBA" id="ARBA00022692"/>
    </source>
</evidence>
<evidence type="ECO:0000313" key="9">
    <source>
        <dbReference type="EMBL" id="MBB6669984.1"/>
    </source>
</evidence>
<dbReference type="PANTHER" id="PTHR43744">
    <property type="entry name" value="ABC TRANSPORTER PERMEASE PROTEIN MG189-RELATED-RELATED"/>
    <property type="match status" value="1"/>
</dbReference>
<feature type="transmembrane region" description="Helical" evidence="7">
    <location>
        <begin position="202"/>
        <end position="224"/>
    </location>
</feature>
<feature type="transmembrane region" description="Helical" evidence="7">
    <location>
        <begin position="257"/>
        <end position="278"/>
    </location>
</feature>
<keyword evidence="6 7" id="KW-0472">Membrane</keyword>
<dbReference type="InterPro" id="IPR000515">
    <property type="entry name" value="MetI-like"/>
</dbReference>
<evidence type="ECO:0000256" key="3">
    <source>
        <dbReference type="ARBA" id="ARBA00022475"/>
    </source>
</evidence>
<dbReference type="GO" id="GO:0055085">
    <property type="term" value="P:transmembrane transport"/>
    <property type="evidence" value="ECO:0007669"/>
    <property type="project" value="InterPro"/>
</dbReference>
<keyword evidence="10" id="KW-1185">Reference proteome</keyword>
<gene>
    <name evidence="9" type="ORF">H7C19_04690</name>
</gene>
<feature type="transmembrane region" description="Helical" evidence="7">
    <location>
        <begin position="162"/>
        <end position="181"/>
    </location>
</feature>
<proteinExistence type="inferred from homology"/>
<dbReference type="AlphaFoldDB" id="A0A7X0VEW1"/>
<dbReference type="PANTHER" id="PTHR43744:SF12">
    <property type="entry name" value="ABC TRANSPORTER PERMEASE PROTEIN MG189-RELATED"/>
    <property type="match status" value="1"/>
</dbReference>
<feature type="transmembrane region" description="Helical" evidence="7">
    <location>
        <begin position="129"/>
        <end position="150"/>
    </location>
</feature>
<dbReference type="PROSITE" id="PS50928">
    <property type="entry name" value="ABC_TM1"/>
    <property type="match status" value="1"/>
</dbReference>
<comment type="similarity">
    <text evidence="7">Belongs to the binding-protein-dependent transport system permease family.</text>
</comment>
<keyword evidence="5 7" id="KW-1133">Transmembrane helix</keyword>
<sequence length="293" mass="32709">MKKMRKALLSAVLAVLAVLFVFPIALTLTQSLRSEHEITVNLAPVSGAESSESTLDPRADKEYMALNWVPDRATLSQYYEVLVKQPRFLFMFWNSVFLTVPVIVGQIAVSSLAGYAFSQLRFRWREPLFFLYVVTMLMPFQVTLVPNFIIADRLGLLDSYSAIIFPGVFGAFGVFLLRQFMTYIPYSYGEAARVDGCGRLQTFLRIVLPLSKPGIAALAILLFIDNWNMVEQPLIFLQDANKQPLSVYLSIIGEGELGIAFAASTVYMAPVILLMLYAENHLVEGIQLSGIKG</sequence>
<evidence type="ECO:0000259" key="8">
    <source>
        <dbReference type="PROSITE" id="PS50928"/>
    </source>
</evidence>
<evidence type="ECO:0000256" key="7">
    <source>
        <dbReference type="RuleBase" id="RU363032"/>
    </source>
</evidence>
<feature type="domain" description="ABC transmembrane type-1" evidence="8">
    <location>
        <begin position="92"/>
        <end position="278"/>
    </location>
</feature>
<dbReference type="GO" id="GO:0005886">
    <property type="term" value="C:plasma membrane"/>
    <property type="evidence" value="ECO:0007669"/>
    <property type="project" value="UniProtKB-SubCell"/>
</dbReference>
<evidence type="ECO:0000313" key="10">
    <source>
        <dbReference type="Proteomes" id="UP000547209"/>
    </source>
</evidence>
<dbReference type="EMBL" id="JACJVP010000006">
    <property type="protein sequence ID" value="MBB6669984.1"/>
    <property type="molecule type" value="Genomic_DNA"/>
</dbReference>
<comment type="subcellular location">
    <subcellularLocation>
        <location evidence="1 7">Cell membrane</location>
        <topology evidence="1 7">Multi-pass membrane protein</topology>
    </subcellularLocation>
</comment>
<dbReference type="SUPFAM" id="SSF161098">
    <property type="entry name" value="MetI-like"/>
    <property type="match status" value="1"/>
</dbReference>
<evidence type="ECO:0000256" key="1">
    <source>
        <dbReference type="ARBA" id="ARBA00004651"/>
    </source>
</evidence>
<evidence type="ECO:0000256" key="5">
    <source>
        <dbReference type="ARBA" id="ARBA00022989"/>
    </source>
</evidence>
<evidence type="ECO:0000256" key="6">
    <source>
        <dbReference type="ARBA" id="ARBA00023136"/>
    </source>
</evidence>
<dbReference type="CDD" id="cd06261">
    <property type="entry name" value="TM_PBP2"/>
    <property type="match status" value="1"/>
</dbReference>
<dbReference type="RefSeq" id="WP_185141430.1">
    <property type="nucleotide sequence ID" value="NZ_JACJVP010000006.1"/>
</dbReference>
<accession>A0A7X0VEW1</accession>
<keyword evidence="3" id="KW-1003">Cell membrane</keyword>
<evidence type="ECO:0000256" key="2">
    <source>
        <dbReference type="ARBA" id="ARBA00022448"/>
    </source>
</evidence>
<dbReference type="Gene3D" id="1.10.3720.10">
    <property type="entry name" value="MetI-like"/>
    <property type="match status" value="1"/>
</dbReference>
<comment type="caution">
    <text evidence="9">The sequence shown here is derived from an EMBL/GenBank/DDBJ whole genome shotgun (WGS) entry which is preliminary data.</text>
</comment>
<dbReference type="InterPro" id="IPR035906">
    <property type="entry name" value="MetI-like_sf"/>
</dbReference>
<dbReference type="Proteomes" id="UP000547209">
    <property type="component" value="Unassembled WGS sequence"/>
</dbReference>
<keyword evidence="4 7" id="KW-0812">Transmembrane</keyword>
<dbReference type="Pfam" id="PF00528">
    <property type="entry name" value="BPD_transp_1"/>
    <property type="match status" value="1"/>
</dbReference>
<organism evidence="9 10">
    <name type="scientific">Cohnella nanjingensis</name>
    <dbReference type="NCBI Taxonomy" id="1387779"/>
    <lineage>
        <taxon>Bacteria</taxon>
        <taxon>Bacillati</taxon>
        <taxon>Bacillota</taxon>
        <taxon>Bacilli</taxon>
        <taxon>Bacillales</taxon>
        <taxon>Paenibacillaceae</taxon>
        <taxon>Cohnella</taxon>
    </lineage>
</organism>
<keyword evidence="2 7" id="KW-0813">Transport</keyword>
<feature type="transmembrane region" description="Helical" evidence="7">
    <location>
        <begin position="92"/>
        <end position="117"/>
    </location>
</feature>
<protein>
    <submittedName>
        <fullName evidence="9">Carbohydrate ABC transporter permease</fullName>
    </submittedName>
</protein>